<evidence type="ECO:0000313" key="3">
    <source>
        <dbReference type="Proteomes" id="UP000298138"/>
    </source>
</evidence>
<feature type="compositionally biased region" description="Polar residues" evidence="1">
    <location>
        <begin position="118"/>
        <end position="133"/>
    </location>
</feature>
<feature type="region of interest" description="Disordered" evidence="1">
    <location>
        <begin position="1"/>
        <end position="230"/>
    </location>
</feature>
<organism evidence="2 3">
    <name type="scientific">Ascodesmis nigricans</name>
    <dbReference type="NCBI Taxonomy" id="341454"/>
    <lineage>
        <taxon>Eukaryota</taxon>
        <taxon>Fungi</taxon>
        <taxon>Dikarya</taxon>
        <taxon>Ascomycota</taxon>
        <taxon>Pezizomycotina</taxon>
        <taxon>Pezizomycetes</taxon>
        <taxon>Pezizales</taxon>
        <taxon>Ascodesmidaceae</taxon>
        <taxon>Ascodesmis</taxon>
    </lineage>
</organism>
<dbReference type="InParanoid" id="A0A4S2MIL6"/>
<protein>
    <submittedName>
        <fullName evidence="2">Uncharacterized protein</fullName>
    </submittedName>
</protein>
<reference evidence="2 3" key="1">
    <citation type="submission" date="2019-04" db="EMBL/GenBank/DDBJ databases">
        <title>Comparative genomics and transcriptomics to analyze fruiting body development in filamentous ascomycetes.</title>
        <authorList>
            <consortium name="DOE Joint Genome Institute"/>
            <person name="Lutkenhaus R."/>
            <person name="Traeger S."/>
            <person name="Breuer J."/>
            <person name="Kuo A."/>
            <person name="Lipzen A."/>
            <person name="Pangilinan J."/>
            <person name="Dilworth D."/>
            <person name="Sandor L."/>
            <person name="Poggeler S."/>
            <person name="Barry K."/>
            <person name="Grigoriev I.V."/>
            <person name="Nowrousian M."/>
        </authorList>
    </citation>
    <scope>NUCLEOTIDE SEQUENCE [LARGE SCALE GENOMIC DNA]</scope>
    <source>
        <strain evidence="2 3">CBS 389.68</strain>
    </source>
</reference>
<sequence length="230" mass="23994">MRPTRQPGNSRHARGESWLSLSSTSSEGSANTTRSRSPRRAPSPPKPPWNPQPESSRAAAARGTSDTEFMWTQIHDPLGHPVTPPGMRAFADDIARTHAQRQPEPGVLPVPRYGARPQDTTSPAPSYRTNADTDSLGGGSMRSSTASTSAGPRALSYYSTASQDRRSNVYGGQQGSSGHGRHGSGDSDTLGQFDPTRRRGGGDTGGGRGGGDTAGGRGDGDTAGGRGGYY</sequence>
<feature type="compositionally biased region" description="Gly residues" evidence="1">
    <location>
        <begin position="202"/>
        <end position="230"/>
    </location>
</feature>
<evidence type="ECO:0000313" key="2">
    <source>
        <dbReference type="EMBL" id="TGZ76781.1"/>
    </source>
</evidence>
<feature type="compositionally biased region" description="Polar residues" evidence="1">
    <location>
        <begin position="141"/>
        <end position="150"/>
    </location>
</feature>
<feature type="compositionally biased region" description="Pro residues" evidence="1">
    <location>
        <begin position="41"/>
        <end position="51"/>
    </location>
</feature>
<dbReference type="EMBL" id="ML220166">
    <property type="protein sequence ID" value="TGZ76781.1"/>
    <property type="molecule type" value="Genomic_DNA"/>
</dbReference>
<accession>A0A4S2MIL6</accession>
<proteinExistence type="predicted"/>
<name>A0A4S2MIL6_9PEZI</name>
<gene>
    <name evidence="2" type="ORF">EX30DRAFT_367140</name>
</gene>
<dbReference type="AlphaFoldDB" id="A0A4S2MIL6"/>
<evidence type="ECO:0000256" key="1">
    <source>
        <dbReference type="SAM" id="MobiDB-lite"/>
    </source>
</evidence>
<keyword evidence="3" id="KW-1185">Reference proteome</keyword>
<dbReference type="Proteomes" id="UP000298138">
    <property type="component" value="Unassembled WGS sequence"/>
</dbReference>
<feature type="compositionally biased region" description="Low complexity" evidence="1">
    <location>
        <begin position="16"/>
        <end position="29"/>
    </location>
</feature>